<evidence type="ECO:0000256" key="2">
    <source>
        <dbReference type="ARBA" id="ARBA00022741"/>
    </source>
</evidence>
<evidence type="ECO:0000313" key="10">
    <source>
        <dbReference type="EMBL" id="KAJ9588115.1"/>
    </source>
</evidence>
<evidence type="ECO:0000256" key="6">
    <source>
        <dbReference type="ARBA" id="ARBA00023239"/>
    </source>
</evidence>
<dbReference type="HAMAP" id="MF_01965">
    <property type="entry name" value="NADHX_dehydratase"/>
    <property type="match status" value="1"/>
</dbReference>
<dbReference type="GO" id="GO:0047453">
    <property type="term" value="F:ATP-dependent NAD(P)H-hydrate dehydratase activity"/>
    <property type="evidence" value="ECO:0007669"/>
    <property type="project" value="UniProtKB-UniRule"/>
</dbReference>
<feature type="binding site" evidence="8">
    <location>
        <position position="115"/>
    </location>
    <ligand>
        <name>(6S)-NADPHX</name>
        <dbReference type="ChEBI" id="CHEBI:64076"/>
    </ligand>
</feature>
<accession>A0AAD8EF24</accession>
<keyword evidence="5 8" id="KW-0520">NAD</keyword>
<dbReference type="Proteomes" id="UP001233999">
    <property type="component" value="Unassembled WGS sequence"/>
</dbReference>
<dbReference type="Pfam" id="PF01256">
    <property type="entry name" value="Carb_kinase"/>
    <property type="match status" value="1"/>
</dbReference>
<keyword evidence="3 8" id="KW-0067">ATP-binding</keyword>
<dbReference type="SUPFAM" id="SSF53613">
    <property type="entry name" value="Ribokinase-like"/>
    <property type="match status" value="1"/>
</dbReference>
<keyword evidence="1 8" id="KW-0597">Phosphoprotein</keyword>
<feature type="domain" description="YjeF C-terminal" evidence="9">
    <location>
        <begin position="15"/>
        <end position="318"/>
    </location>
</feature>
<dbReference type="GO" id="GO:0046496">
    <property type="term" value="P:nicotinamide nucleotide metabolic process"/>
    <property type="evidence" value="ECO:0007669"/>
    <property type="project" value="UniProtKB-UniRule"/>
</dbReference>
<dbReference type="PANTHER" id="PTHR12592:SF0">
    <property type="entry name" value="ATP-DEPENDENT (S)-NAD(P)H-HYDRATE DEHYDRATASE"/>
    <property type="match status" value="1"/>
</dbReference>
<comment type="similarity">
    <text evidence="8">Belongs to the NnrD/CARKD family.</text>
</comment>
<keyword evidence="2 8" id="KW-0547">Nucleotide-binding</keyword>
<comment type="caution">
    <text evidence="10">The sequence shown here is derived from an EMBL/GenBank/DDBJ whole genome shotgun (WGS) entry which is preliminary data.</text>
</comment>
<feature type="binding site" evidence="8">
    <location>
        <position position="246"/>
    </location>
    <ligand>
        <name>(6S)-NADPHX</name>
        <dbReference type="ChEBI" id="CHEBI:64076"/>
    </ligand>
</feature>
<dbReference type="GO" id="GO:0005524">
    <property type="term" value="F:ATP binding"/>
    <property type="evidence" value="ECO:0007669"/>
    <property type="project" value="UniProtKB-KW"/>
</dbReference>
<comment type="catalytic activity">
    <reaction evidence="8">
        <text>(6S)-NADHX + ATP = ADP + phosphate + NADH + H(+)</text>
        <dbReference type="Rhea" id="RHEA:19017"/>
        <dbReference type="ChEBI" id="CHEBI:15378"/>
        <dbReference type="ChEBI" id="CHEBI:30616"/>
        <dbReference type="ChEBI" id="CHEBI:43474"/>
        <dbReference type="ChEBI" id="CHEBI:57945"/>
        <dbReference type="ChEBI" id="CHEBI:64074"/>
        <dbReference type="ChEBI" id="CHEBI:456216"/>
        <dbReference type="EC" id="4.2.1.93"/>
    </reaction>
</comment>
<keyword evidence="6 8" id="KW-0456">Lyase</keyword>
<sequence length="321" mass="34427">MSCISDSNASEEAKLLDKFKNVIPQMGGDRYKGQAGRVGVIGGSIEYTGAPYFAAITALKVGCDLAHVFCAKEAAPVIKSYSPELIVHPLLDSENALDLIVPWIPRLHSLVIGPGLGRDPKILETVTSIINYCGNQNDIKPIVIDADGLFLVTQNPKVIQGYPHGLVLTPNAIEFSRLAKTVLNVSWEPTPNPDPERVQKLAAALGHKVVILHKGATDVISGSENSLKSVVCTIGGSGRRCGGQGDLLSGSLGTFICWEVMRNINCPTKDESLQTGVLASYAACRLTRLCNEKAVKKNGRSTLTTDMLNEIHSSFTELFGE</sequence>
<dbReference type="FunFam" id="3.40.1190.20:FF:000023">
    <property type="entry name" value="ATP-dependent (S)-NAD(P)H-hydrate dehydratase"/>
    <property type="match status" value="1"/>
</dbReference>
<reference evidence="10" key="2">
    <citation type="submission" date="2023-05" db="EMBL/GenBank/DDBJ databases">
        <authorList>
            <person name="Fouks B."/>
        </authorList>
    </citation>
    <scope>NUCLEOTIDE SEQUENCE</scope>
    <source>
        <strain evidence="10">Stay&amp;Tobe</strain>
        <tissue evidence="10">Testes</tissue>
    </source>
</reference>
<feature type="binding site" evidence="8">
    <location>
        <begin position="214"/>
        <end position="218"/>
    </location>
    <ligand>
        <name>ATP</name>
        <dbReference type="ChEBI" id="CHEBI:30616"/>
    </ligand>
</feature>
<comment type="catalytic activity">
    <reaction evidence="7 8">
        <text>(6S)-NADPHX + ATP = ADP + phosphate + NADPH + H(+)</text>
        <dbReference type="Rhea" id="RHEA:32231"/>
        <dbReference type="ChEBI" id="CHEBI:15378"/>
        <dbReference type="ChEBI" id="CHEBI:30616"/>
        <dbReference type="ChEBI" id="CHEBI:43474"/>
        <dbReference type="ChEBI" id="CHEBI:57783"/>
        <dbReference type="ChEBI" id="CHEBI:64076"/>
        <dbReference type="ChEBI" id="CHEBI:456216"/>
        <dbReference type="EC" id="4.2.1.93"/>
    </reaction>
</comment>
<evidence type="ECO:0000256" key="3">
    <source>
        <dbReference type="ARBA" id="ARBA00022840"/>
    </source>
</evidence>
<dbReference type="AlphaFoldDB" id="A0AAD8EF24"/>
<evidence type="ECO:0000256" key="7">
    <source>
        <dbReference type="ARBA" id="ARBA00047472"/>
    </source>
</evidence>
<name>A0AAD8EF24_DIPPU</name>
<evidence type="ECO:0000256" key="1">
    <source>
        <dbReference type="ARBA" id="ARBA00022553"/>
    </source>
</evidence>
<comment type="function">
    <text evidence="8">Catalyzes the dehydration of the S-form of NAD(P)HX at the expense of ATP, which is converted to ADP. Together with NAD(P)HX epimerase, which catalyzes the epimerization of the S- and R-forms, the enzyme allows the repair of both epimers of NAD(P)HX, a damaged form of NAD(P)H that is a result of enzymatic or heat-dependent hydration.</text>
</comment>
<keyword evidence="11" id="KW-1185">Reference proteome</keyword>
<dbReference type="InterPro" id="IPR029056">
    <property type="entry name" value="Ribokinase-like"/>
</dbReference>
<keyword evidence="4" id="KW-0521">NADP</keyword>
<feature type="binding site" evidence="8">
    <location>
        <begin position="171"/>
        <end position="177"/>
    </location>
    <ligand>
        <name>(6S)-NADPHX</name>
        <dbReference type="ChEBI" id="CHEBI:64076"/>
    </ligand>
</feature>
<evidence type="ECO:0000256" key="5">
    <source>
        <dbReference type="ARBA" id="ARBA00023027"/>
    </source>
</evidence>
<dbReference type="Gene3D" id="3.40.1190.20">
    <property type="match status" value="1"/>
</dbReference>
<feature type="binding site" evidence="8">
    <location>
        <begin position="236"/>
        <end position="245"/>
    </location>
    <ligand>
        <name>ATP</name>
        <dbReference type="ChEBI" id="CHEBI:30616"/>
    </ligand>
</feature>
<organism evidence="10 11">
    <name type="scientific">Diploptera punctata</name>
    <name type="common">Pacific beetle cockroach</name>
    <dbReference type="NCBI Taxonomy" id="6984"/>
    <lineage>
        <taxon>Eukaryota</taxon>
        <taxon>Metazoa</taxon>
        <taxon>Ecdysozoa</taxon>
        <taxon>Arthropoda</taxon>
        <taxon>Hexapoda</taxon>
        <taxon>Insecta</taxon>
        <taxon>Pterygota</taxon>
        <taxon>Neoptera</taxon>
        <taxon>Polyneoptera</taxon>
        <taxon>Dictyoptera</taxon>
        <taxon>Blattodea</taxon>
        <taxon>Blaberoidea</taxon>
        <taxon>Blaberidae</taxon>
        <taxon>Diplopterinae</taxon>
        <taxon>Diploptera</taxon>
    </lineage>
</organism>
<dbReference type="CDD" id="cd01171">
    <property type="entry name" value="YXKO-related"/>
    <property type="match status" value="1"/>
</dbReference>
<evidence type="ECO:0000256" key="8">
    <source>
        <dbReference type="HAMAP-Rule" id="MF_03157"/>
    </source>
</evidence>
<dbReference type="EC" id="4.2.1.93" evidence="8"/>
<gene>
    <name evidence="10" type="ORF">L9F63_018506</name>
</gene>
<proteinExistence type="inferred from homology"/>
<dbReference type="PANTHER" id="PTHR12592">
    <property type="entry name" value="ATP-DEPENDENT (S)-NAD(P)H-HYDRATE DEHYDRATASE FAMILY MEMBER"/>
    <property type="match status" value="1"/>
</dbReference>
<comment type="cofactor">
    <cofactor evidence="8">
        <name>Mg(2+)</name>
        <dbReference type="ChEBI" id="CHEBI:18420"/>
    </cofactor>
</comment>
<dbReference type="GO" id="GO:0110051">
    <property type="term" value="P:metabolite repair"/>
    <property type="evidence" value="ECO:0007669"/>
    <property type="project" value="TreeGrafter"/>
</dbReference>
<dbReference type="EMBL" id="JASPKZ010005710">
    <property type="protein sequence ID" value="KAJ9588115.1"/>
    <property type="molecule type" value="Genomic_DNA"/>
</dbReference>
<dbReference type="NCBIfam" id="TIGR00196">
    <property type="entry name" value="yjeF_cterm"/>
    <property type="match status" value="1"/>
</dbReference>
<dbReference type="PROSITE" id="PS51383">
    <property type="entry name" value="YJEF_C_3"/>
    <property type="match status" value="1"/>
</dbReference>
<evidence type="ECO:0000256" key="4">
    <source>
        <dbReference type="ARBA" id="ARBA00022857"/>
    </source>
</evidence>
<evidence type="ECO:0000313" key="11">
    <source>
        <dbReference type="Proteomes" id="UP001233999"/>
    </source>
</evidence>
<protein>
    <recommendedName>
        <fullName evidence="8">ATP-dependent (S)-NAD(P)H-hydrate dehydratase</fullName>
        <ecNumber evidence="8">4.2.1.93</ecNumber>
    </recommendedName>
    <alternativeName>
        <fullName evidence="8">ATP-dependent NAD(P)HX dehydratase</fullName>
    </alternativeName>
</protein>
<evidence type="ECO:0000259" key="9">
    <source>
        <dbReference type="PROSITE" id="PS51383"/>
    </source>
</evidence>
<dbReference type="InterPro" id="IPR000631">
    <property type="entry name" value="CARKD"/>
</dbReference>
<reference evidence="10" key="1">
    <citation type="journal article" date="2023" name="IScience">
        <title>Live-bearing cockroach genome reveals convergent evolutionary mechanisms linked to viviparity in insects and beyond.</title>
        <authorList>
            <person name="Fouks B."/>
            <person name="Harrison M.C."/>
            <person name="Mikhailova A.A."/>
            <person name="Marchal E."/>
            <person name="English S."/>
            <person name="Carruthers M."/>
            <person name="Jennings E.C."/>
            <person name="Chiamaka E.L."/>
            <person name="Frigard R.A."/>
            <person name="Pippel M."/>
            <person name="Attardo G.M."/>
            <person name="Benoit J.B."/>
            <person name="Bornberg-Bauer E."/>
            <person name="Tobe S.S."/>
        </authorList>
    </citation>
    <scope>NUCLEOTIDE SEQUENCE</scope>
    <source>
        <strain evidence="10">Stay&amp;Tobe</strain>
    </source>
</reference>